<dbReference type="Gene3D" id="2.130.10.10">
    <property type="entry name" value="YVTN repeat-like/Quinoprotein amine dehydrogenase"/>
    <property type="match status" value="1"/>
</dbReference>
<evidence type="ECO:0000259" key="2">
    <source>
        <dbReference type="Pfam" id="PF23756"/>
    </source>
</evidence>
<reference evidence="3 4" key="1">
    <citation type="submission" date="2024-05" db="EMBL/GenBank/DDBJ databases">
        <title>Genetic variation in Jamaican populations of the coffee berry borer (Hypothenemus hampei).</title>
        <authorList>
            <person name="Errbii M."/>
            <person name="Myrie A."/>
        </authorList>
    </citation>
    <scope>NUCLEOTIDE SEQUENCE [LARGE SCALE GENOMIC DNA]</scope>
    <source>
        <strain evidence="3">JA-Hopewell-2020-01-JO</strain>
        <tissue evidence="3">Whole body</tissue>
    </source>
</reference>
<dbReference type="PANTHER" id="PTHR23287:SF16">
    <property type="entry name" value="TECTONIN BETA-PROPELLER REPEAT-CONTAINING PROTEIN 2"/>
    <property type="match status" value="1"/>
</dbReference>
<protein>
    <recommendedName>
        <fullName evidence="2">HPS5-like beta-propeller domain-containing protein</fullName>
    </recommendedName>
</protein>
<comment type="caution">
    <text evidence="3">The sequence shown here is derived from an EMBL/GenBank/DDBJ whole genome shotgun (WGS) entry which is preliminary data.</text>
</comment>
<dbReference type="EMBL" id="JBDJPC010000001">
    <property type="protein sequence ID" value="KAL1516897.1"/>
    <property type="molecule type" value="Genomic_DNA"/>
</dbReference>
<proteinExistence type="predicted"/>
<evidence type="ECO:0000313" key="4">
    <source>
        <dbReference type="Proteomes" id="UP001566132"/>
    </source>
</evidence>
<feature type="region of interest" description="Disordered" evidence="1">
    <location>
        <begin position="543"/>
        <end position="576"/>
    </location>
</feature>
<evidence type="ECO:0000256" key="1">
    <source>
        <dbReference type="SAM" id="MobiDB-lite"/>
    </source>
</evidence>
<dbReference type="InterPro" id="IPR015943">
    <property type="entry name" value="WD40/YVTN_repeat-like_dom_sf"/>
</dbReference>
<dbReference type="Proteomes" id="UP001566132">
    <property type="component" value="Unassembled WGS sequence"/>
</dbReference>
<dbReference type="InterPro" id="IPR056499">
    <property type="entry name" value="Beta-prop_HPS5-like"/>
</dbReference>
<organism evidence="3 4">
    <name type="scientific">Hypothenemus hampei</name>
    <name type="common">Coffee berry borer</name>
    <dbReference type="NCBI Taxonomy" id="57062"/>
    <lineage>
        <taxon>Eukaryota</taxon>
        <taxon>Metazoa</taxon>
        <taxon>Ecdysozoa</taxon>
        <taxon>Arthropoda</taxon>
        <taxon>Hexapoda</taxon>
        <taxon>Insecta</taxon>
        <taxon>Pterygota</taxon>
        <taxon>Neoptera</taxon>
        <taxon>Endopterygota</taxon>
        <taxon>Coleoptera</taxon>
        <taxon>Polyphaga</taxon>
        <taxon>Cucujiformia</taxon>
        <taxon>Curculionidae</taxon>
        <taxon>Scolytinae</taxon>
        <taxon>Hypothenemus</taxon>
    </lineage>
</organism>
<feature type="compositionally biased region" description="Polar residues" evidence="1">
    <location>
        <begin position="565"/>
        <end position="576"/>
    </location>
</feature>
<evidence type="ECO:0000313" key="3">
    <source>
        <dbReference type="EMBL" id="KAL1516897.1"/>
    </source>
</evidence>
<dbReference type="Pfam" id="PF23756">
    <property type="entry name" value="Beta-prop_HPS5"/>
    <property type="match status" value="1"/>
</dbReference>
<dbReference type="SUPFAM" id="SSF50978">
    <property type="entry name" value="WD40 repeat-like"/>
    <property type="match status" value="1"/>
</dbReference>
<feature type="domain" description="HPS5-like beta-propeller" evidence="2">
    <location>
        <begin position="33"/>
        <end position="350"/>
    </location>
</feature>
<name>A0ABD1FCA2_HYPHA</name>
<dbReference type="PANTHER" id="PTHR23287">
    <property type="entry name" value="RUBY-EYE2-LIKE PROTEIN"/>
    <property type="match status" value="1"/>
</dbReference>
<dbReference type="AlphaFoldDB" id="A0ABD1FCA2"/>
<sequence length="576" mass="65504">MAQPKVLNPLLREWAPLTELFEKLPTKTGGLFSQDIRLTCIDVLSEVLVLGTNVGIIFWFDRKKKDLQRMRCENPDTHITVVKAVSTVDYMVASGNQSGAITIFQIPKPVPESLPESLKPQLKQIERYTVTDLHKSPITTLEWSKNGMKLFSGDKTGSVILTEIDFYMHVCKSMEILNETYEIVQLSYRQQHLLISTTFRSIICHYVNKWKVCQVGKKDRKVLGKFGGIINQKGFNPNNIILYCMRPGLRIWIADVEGEVQKTLLFKDLLCKDCPQVPLLNPISKTLQQMKPQKEASFGVVQQFCDNLLITYNNDIIYVLNPENMSILATINNLRSILDVATNNDELFILEDGRSLLRISYQPEYSTDMVDDSLVACAEEAQEIPKSSLKTFDEISKEDFDDSILFKKTKKKTTKEREPKMNNKLPLNNEDQSVLNCTKPTLMNLSMVGVLLDLRSPDSIVNDIKQKEKILSDVLNLQELTFDVDHSKDCAISEPPSIEQFVSISNIPENVIEKPKAKSPVFVPNDWKISNIQVTNQEYKEPVAKKVPSSAPIPIVRKEKRNSSTHDSSFSDWEIV</sequence>
<gene>
    <name evidence="3" type="ORF">ABEB36_000733</name>
</gene>
<accession>A0ABD1FCA2</accession>
<dbReference type="InterPro" id="IPR036322">
    <property type="entry name" value="WD40_repeat_dom_sf"/>
</dbReference>
<keyword evidence="4" id="KW-1185">Reference proteome</keyword>